<reference evidence="2 3" key="1">
    <citation type="submission" date="2019-08" db="EMBL/GenBank/DDBJ databases">
        <authorList>
            <person name="Guy L."/>
        </authorList>
    </citation>
    <scope>NUCLEOTIDE SEQUENCE [LARGE SCALE GENOMIC DNA]</scope>
    <source>
        <strain evidence="2 3">SGT-108</strain>
    </source>
</reference>
<dbReference type="KEGG" id="asip:AQUSIP_03880"/>
<keyword evidence="1" id="KW-0175">Coiled coil</keyword>
<evidence type="ECO:0000313" key="2">
    <source>
        <dbReference type="EMBL" id="VVC75112.1"/>
    </source>
</evidence>
<evidence type="ECO:0000313" key="3">
    <source>
        <dbReference type="Proteomes" id="UP000324194"/>
    </source>
</evidence>
<sequence length="764" mass="86276">MKTALCKYTHAGADLTVAIYFDNKAFEFLTPPLSSEEEDALIRLIGDSMAAAMPKDSAEKHFYVKRVLRYPQSIKLLCTDGFMIDSALILPVSQQAFATERIRIAEVEQLPARLKLTNETIKNINDRLPLFEEAARRDFSQVKAAAARETVKQEKIAVSVRETAADEVIDVLAEIGNVKKEIREIADNSTRQLKALSAQIDGVSARILDEVMKATESNLQFEDNKKKLDEFANSILSRSGGGNVEKTREELRKKIEEITPIPEQFENETSETAQLIAKQINTLTRFKQHLINALYTSAAQFHEILTKQMQSSPPHARKIMLNEFNKKFSGIARLSESGELSSLNEAMESLGNLPLERFQDIISSEDKENPGLLQKCNTSWTEESPELQIVMKNIGQLNPILSGIFKDDPEFSRYAREDMIQIIRIPFPRSFQFKFSSSALGYKKSVDDFCRTQKDKIINLSKAYKRTMQIDDVRDKTQRAMTEIQRQTALMKKPVADYRDLLKRKESSGMIIASANKDHALTMQYTKTANQLLEVMNTKVDPTLKNMLKKISNLAQEIQARSDASENIIQSMNSAKARIDFTINKFTSQPGEIPSLADLDAKIAALEEQRKSLMEENRVLESLNARLSVYDNAINIADKIAAAVAQSNMRKQQSEAKSLLLQLIKNQTRDPASTEQLKKHMIELYTRVDTSVSGIDKAINELMEAKKQLFSDLNNKSDPPASEFEKNLQNISDKLQALEEAKNLVQTNLSSLRKLSLESTMEKK</sequence>
<dbReference type="EMBL" id="LR699119">
    <property type="protein sequence ID" value="VVC75112.1"/>
    <property type="molecule type" value="Genomic_DNA"/>
</dbReference>
<keyword evidence="3" id="KW-1185">Reference proteome</keyword>
<dbReference type="RefSeq" id="WP_148338117.1">
    <property type="nucleotide sequence ID" value="NZ_LR699119.1"/>
</dbReference>
<accession>A0A5E4PF23</accession>
<dbReference type="AlphaFoldDB" id="A0A5E4PF23"/>
<gene>
    <name evidence="2" type="ORF">AQUSIP_03880</name>
</gene>
<evidence type="ECO:0000256" key="1">
    <source>
        <dbReference type="SAM" id="Coils"/>
    </source>
</evidence>
<organism evidence="2 3">
    <name type="scientific">Aquicella siphonis</name>
    <dbReference type="NCBI Taxonomy" id="254247"/>
    <lineage>
        <taxon>Bacteria</taxon>
        <taxon>Pseudomonadati</taxon>
        <taxon>Pseudomonadota</taxon>
        <taxon>Gammaproteobacteria</taxon>
        <taxon>Legionellales</taxon>
        <taxon>Coxiellaceae</taxon>
        <taxon>Aquicella</taxon>
    </lineage>
</organism>
<feature type="coiled-coil region" evidence="1">
    <location>
        <begin position="721"/>
        <end position="755"/>
    </location>
</feature>
<feature type="coiled-coil region" evidence="1">
    <location>
        <begin position="596"/>
        <end position="626"/>
    </location>
</feature>
<protein>
    <submittedName>
        <fullName evidence="2">Uncharacterized protein</fullName>
    </submittedName>
</protein>
<dbReference type="Proteomes" id="UP000324194">
    <property type="component" value="Chromosome 1"/>
</dbReference>
<proteinExistence type="predicted"/>
<name>A0A5E4PF23_9COXI</name>